<keyword evidence="2" id="KW-0067">ATP-binding</keyword>
<name>A0ABS6AF79_9RHOB</name>
<dbReference type="Proteomes" id="UP001166191">
    <property type="component" value="Unassembled WGS sequence"/>
</dbReference>
<comment type="caution">
    <text evidence="4">The sequence shown here is derived from an EMBL/GenBank/DDBJ whole genome shotgun (WGS) entry which is preliminary data.</text>
</comment>
<evidence type="ECO:0000256" key="1">
    <source>
        <dbReference type="ARBA" id="ARBA00022741"/>
    </source>
</evidence>
<dbReference type="InterPro" id="IPR020845">
    <property type="entry name" value="AMP-binding_CS"/>
</dbReference>
<organism evidence="4 5">
    <name type="scientific">Paracoccus marinaquae</name>
    <dbReference type="NCBI Taxonomy" id="2841926"/>
    <lineage>
        <taxon>Bacteria</taxon>
        <taxon>Pseudomonadati</taxon>
        <taxon>Pseudomonadota</taxon>
        <taxon>Alphaproteobacteria</taxon>
        <taxon>Rhodobacterales</taxon>
        <taxon>Paracoccaceae</taxon>
        <taxon>Paracoccus</taxon>
    </lineage>
</organism>
<dbReference type="PROSITE" id="PS00455">
    <property type="entry name" value="AMP_BINDING"/>
    <property type="match status" value="1"/>
</dbReference>
<accession>A0ABS6AF79</accession>
<evidence type="ECO:0000313" key="4">
    <source>
        <dbReference type="EMBL" id="MBU3029258.1"/>
    </source>
</evidence>
<gene>
    <name evidence="4" type="ORF">KNW02_03865</name>
</gene>
<proteinExistence type="predicted"/>
<reference evidence="4" key="1">
    <citation type="submission" date="2021-06" db="EMBL/GenBank/DDBJ databases">
        <title>Paracoccus bacterium XHP0099 sp. nov., isolated from the surface waters of the Yellow Sea.</title>
        <authorList>
            <person name="Xue H."/>
            <person name="Zhang D."/>
        </authorList>
    </citation>
    <scope>NUCLEOTIDE SEQUENCE</scope>
    <source>
        <strain evidence="4">XHP0099</strain>
    </source>
</reference>
<dbReference type="RefSeq" id="WP_216031955.1">
    <property type="nucleotide sequence ID" value="NZ_JAHKNG010000004.1"/>
</dbReference>
<dbReference type="Pfam" id="PF00501">
    <property type="entry name" value="AMP-binding"/>
    <property type="match status" value="1"/>
</dbReference>
<dbReference type="PANTHER" id="PTHR43272:SF33">
    <property type="entry name" value="AMP-BINDING DOMAIN-CONTAINING PROTEIN-RELATED"/>
    <property type="match status" value="1"/>
</dbReference>
<keyword evidence="5" id="KW-1185">Reference proteome</keyword>
<evidence type="ECO:0000259" key="3">
    <source>
        <dbReference type="Pfam" id="PF00501"/>
    </source>
</evidence>
<evidence type="ECO:0000256" key="2">
    <source>
        <dbReference type="ARBA" id="ARBA00022840"/>
    </source>
</evidence>
<protein>
    <submittedName>
        <fullName evidence="4">AMP-binding protein</fullName>
    </submittedName>
</protein>
<keyword evidence="1" id="KW-0547">Nucleotide-binding</keyword>
<dbReference type="PANTHER" id="PTHR43272">
    <property type="entry name" value="LONG-CHAIN-FATTY-ACID--COA LIGASE"/>
    <property type="match status" value="1"/>
</dbReference>
<feature type="domain" description="AMP-dependent synthetase/ligase" evidence="3">
    <location>
        <begin position="16"/>
        <end position="392"/>
    </location>
</feature>
<dbReference type="EMBL" id="JAHKNG010000004">
    <property type="protein sequence ID" value="MBU3029258.1"/>
    <property type="molecule type" value="Genomic_DNA"/>
</dbReference>
<dbReference type="Pfam" id="PF23562">
    <property type="entry name" value="AMP-binding_C_3"/>
    <property type="match status" value="1"/>
</dbReference>
<dbReference type="InterPro" id="IPR000873">
    <property type="entry name" value="AMP-dep_synth/lig_dom"/>
</dbReference>
<evidence type="ECO:0000313" key="5">
    <source>
        <dbReference type="Proteomes" id="UP001166191"/>
    </source>
</evidence>
<sequence length="561" mass="62166">MEQTNSWTPMAGLCHWEREQPDTVYLTQPTGGEITTYTWAETADQVRRIAAHLASLDLPEGSRVALVSKNCAHWVMAHLAILMAGHVSVPIYSSANRETVGYVLDHSEARVLILGSLDHWDDVREGIPDGLPIIALPRAPVFDPPRENLRAWDDLVAITAPMRGEPLARAGTDLATLVYTSGSTGKPKGVMLGFGALAVGACLANNIVPVGPDDRLISYLPLAHVFEQAVVLMGSLRFGCQLFFNESLLRFATDIERARPTIFLSVPRLWVKFQLGVLQKLPQEKLSALLADPRTAAATQRRILEQLGLDQARIAITGSAPLPQSVVEWYRALGLEMLEGYGMSEDFCYSHVSLPGRTRVGYVGHPHPGVERRIGEGSEILIKSKGAMLGYFRDPELTRAAFTEDGFFRTGDMGEIDEDGRLRITGRVKEIFKTSKGKYVAPAPIEERLISHPGIEVACVMGAGMPQPFGLLMLNAEARGAFSGEAGRARLEEELEALRRRVNAALEDHERLDFLAISDEQWTIANGYLTPTMKVRRNVIEKRYEPRFESWYDTRRAVIWA</sequence>